<feature type="region of interest" description="Disordered" evidence="8">
    <location>
        <begin position="410"/>
        <end position="430"/>
    </location>
</feature>
<dbReference type="PANTHER" id="PTHR45636">
    <property type="entry name" value="PAIRED BOX PROTEIN PAX-6-RELATED-RELATED"/>
    <property type="match status" value="1"/>
</dbReference>
<evidence type="ECO:0000313" key="11">
    <source>
        <dbReference type="WBParaSite" id="Gr19_v10_g15642.t2"/>
    </source>
</evidence>
<feature type="region of interest" description="Disordered" evidence="8">
    <location>
        <begin position="190"/>
        <end position="231"/>
    </location>
</feature>
<keyword evidence="10" id="KW-1185">Reference proteome</keyword>
<dbReference type="Pfam" id="PF00292">
    <property type="entry name" value="PAX"/>
    <property type="match status" value="2"/>
</dbReference>
<dbReference type="WBParaSite" id="Gr19_v10_g15642.t2">
    <property type="protein sequence ID" value="Gr19_v10_g15642.t2"/>
    <property type="gene ID" value="Gr19_v10_g15642"/>
</dbReference>
<evidence type="ECO:0000256" key="3">
    <source>
        <dbReference type="ARBA" id="ARBA00022724"/>
    </source>
</evidence>
<evidence type="ECO:0000256" key="6">
    <source>
        <dbReference type="ARBA" id="ARBA00023163"/>
    </source>
</evidence>
<dbReference type="PROSITE" id="PS00034">
    <property type="entry name" value="PAIRED_1"/>
    <property type="match status" value="1"/>
</dbReference>
<dbReference type="InterPro" id="IPR043182">
    <property type="entry name" value="PAIRED_DNA-bd_dom"/>
</dbReference>
<evidence type="ECO:0000259" key="9">
    <source>
        <dbReference type="PROSITE" id="PS51057"/>
    </source>
</evidence>
<dbReference type="Gene3D" id="1.10.10.10">
    <property type="entry name" value="Winged helix-like DNA-binding domain superfamily/Winged helix DNA-binding domain"/>
    <property type="match status" value="2"/>
</dbReference>
<keyword evidence="6" id="KW-0804">Transcription</keyword>
<organism evidence="10 11">
    <name type="scientific">Globodera rostochiensis</name>
    <name type="common">Golden nematode worm</name>
    <name type="synonym">Heterodera rostochiensis</name>
    <dbReference type="NCBI Taxonomy" id="31243"/>
    <lineage>
        <taxon>Eukaryota</taxon>
        <taxon>Metazoa</taxon>
        <taxon>Ecdysozoa</taxon>
        <taxon>Nematoda</taxon>
        <taxon>Chromadorea</taxon>
        <taxon>Rhabditida</taxon>
        <taxon>Tylenchina</taxon>
        <taxon>Tylenchomorpha</taxon>
        <taxon>Tylenchoidea</taxon>
        <taxon>Heteroderidae</taxon>
        <taxon>Heteroderinae</taxon>
        <taxon>Globodera</taxon>
    </lineage>
</organism>
<dbReference type="InterPro" id="IPR001523">
    <property type="entry name" value="Paired_dom"/>
</dbReference>
<dbReference type="GO" id="GO:0000978">
    <property type="term" value="F:RNA polymerase II cis-regulatory region sequence-specific DNA binding"/>
    <property type="evidence" value="ECO:0007669"/>
    <property type="project" value="TreeGrafter"/>
</dbReference>
<dbReference type="GO" id="GO:0000981">
    <property type="term" value="F:DNA-binding transcription factor activity, RNA polymerase II-specific"/>
    <property type="evidence" value="ECO:0007669"/>
    <property type="project" value="TreeGrafter"/>
</dbReference>
<dbReference type="PANTHER" id="PTHR45636:SF41">
    <property type="entry name" value="PAIRED BOX PROTEIN PAX-6-RELATED"/>
    <property type="match status" value="1"/>
</dbReference>
<evidence type="ECO:0000256" key="8">
    <source>
        <dbReference type="SAM" id="MobiDB-lite"/>
    </source>
</evidence>
<keyword evidence="7" id="KW-0539">Nucleus</keyword>
<keyword evidence="4" id="KW-0805">Transcription regulation</keyword>
<dbReference type="Proteomes" id="UP000887572">
    <property type="component" value="Unplaced"/>
</dbReference>
<dbReference type="InterPro" id="IPR043565">
    <property type="entry name" value="PAX_fam"/>
</dbReference>
<dbReference type="SUPFAM" id="SSF46689">
    <property type="entry name" value="Homeodomain-like"/>
    <property type="match status" value="2"/>
</dbReference>
<dbReference type="AlphaFoldDB" id="A0A914HBR1"/>
<keyword evidence="5" id="KW-0238">DNA-binding</keyword>
<dbReference type="SMART" id="SM00351">
    <property type="entry name" value="PAX"/>
    <property type="match status" value="1"/>
</dbReference>
<feature type="domain" description="Paired" evidence="9">
    <location>
        <begin position="223"/>
        <end position="406"/>
    </location>
</feature>
<evidence type="ECO:0000256" key="7">
    <source>
        <dbReference type="ARBA" id="ARBA00023242"/>
    </source>
</evidence>
<dbReference type="InterPro" id="IPR036388">
    <property type="entry name" value="WH-like_DNA-bd_sf"/>
</dbReference>
<accession>A0A914HBR1</accession>
<dbReference type="GO" id="GO:0005634">
    <property type="term" value="C:nucleus"/>
    <property type="evidence" value="ECO:0007669"/>
    <property type="project" value="UniProtKB-SubCell"/>
</dbReference>
<evidence type="ECO:0000256" key="4">
    <source>
        <dbReference type="ARBA" id="ARBA00023015"/>
    </source>
</evidence>
<evidence type="ECO:0000256" key="1">
    <source>
        <dbReference type="ARBA" id="ARBA00004123"/>
    </source>
</evidence>
<dbReference type="InterPro" id="IPR009057">
    <property type="entry name" value="Homeodomain-like_sf"/>
</dbReference>
<proteinExistence type="predicted"/>
<keyword evidence="2" id="KW-0217">Developmental protein</keyword>
<dbReference type="PROSITE" id="PS51057">
    <property type="entry name" value="PAIRED_2"/>
    <property type="match status" value="1"/>
</dbReference>
<reference evidence="11" key="1">
    <citation type="submission" date="2022-11" db="UniProtKB">
        <authorList>
            <consortium name="WormBaseParasite"/>
        </authorList>
    </citation>
    <scope>IDENTIFICATION</scope>
</reference>
<protein>
    <submittedName>
        <fullName evidence="11">Paired domain-containing protein</fullName>
    </submittedName>
</protein>
<dbReference type="PRINTS" id="PR00027">
    <property type="entry name" value="PAIREDBOX"/>
</dbReference>
<feature type="compositionally biased region" description="Polar residues" evidence="8">
    <location>
        <begin position="192"/>
        <end position="218"/>
    </location>
</feature>
<keyword evidence="3" id="KW-0563">Paired box</keyword>
<evidence type="ECO:0000256" key="5">
    <source>
        <dbReference type="ARBA" id="ARBA00023125"/>
    </source>
</evidence>
<name>A0A914HBR1_GLORO</name>
<comment type="subcellular location">
    <subcellularLocation>
        <location evidence="1">Nucleus</location>
    </subcellularLocation>
</comment>
<evidence type="ECO:0000256" key="2">
    <source>
        <dbReference type="ARBA" id="ARBA00022473"/>
    </source>
</evidence>
<sequence length="430" mass="46819">MMAVTVLATLASTVRPRFPLFLIFSFSSSALPSSASDARSTPFLSTKMEFGNEFDTLSNNVPIILTVETVPSDEKFTESVRGGGEAPFVAVAGAQNVEASAPGTNPSASSAKFSEFLSTEQRRQRLTCGAGKALETIGWLGGTPVPIIPLTSWKLPLLTNQRFPLLPPPTSSSSCSTYLHPYLPFDVPPPAQQMQQSALSQHDGQASREQANSPTIQSPGPRGHTYTNELGGVYVNGRPIPDKIRQQIVDLAGEGMRPCDISRHLLVSYGCVSKILSRFYETGSIKPRARASSRMVPKVLYDKIKVSNEFSEIMSHLYATSTTKSRARGSKYWEATKKVHDKIKDRLALRALCMAFQKNRTDATLYKEADPSIFAWEIRERLDKCGVCTAATLPSVSTINRVFRAIQSGEDSDGTAGLEGAATEKDEEAE</sequence>
<evidence type="ECO:0000313" key="10">
    <source>
        <dbReference type="Proteomes" id="UP000887572"/>
    </source>
</evidence>